<keyword evidence="1" id="KW-1133">Transmembrane helix</keyword>
<keyword evidence="1" id="KW-0472">Membrane</keyword>
<protein>
    <submittedName>
        <fullName evidence="2">Uncharacterized protein</fullName>
    </submittedName>
</protein>
<evidence type="ECO:0000256" key="1">
    <source>
        <dbReference type="SAM" id="Phobius"/>
    </source>
</evidence>
<sequence length="28" mass="3415">MKPRLIAYVLYLLYLEAILIQLPLWLVR</sequence>
<evidence type="ECO:0000313" key="2">
    <source>
        <dbReference type="EMBL" id="SCM73183.1"/>
    </source>
</evidence>
<dbReference type="AlphaFoldDB" id="A0A212L6I6"/>
<organism evidence="2">
    <name type="scientific">uncultured Desulfovibrio sp</name>
    <dbReference type="NCBI Taxonomy" id="167968"/>
    <lineage>
        <taxon>Bacteria</taxon>
        <taxon>Pseudomonadati</taxon>
        <taxon>Thermodesulfobacteriota</taxon>
        <taxon>Desulfovibrionia</taxon>
        <taxon>Desulfovibrionales</taxon>
        <taxon>Desulfovibrionaceae</taxon>
        <taxon>Desulfovibrio</taxon>
        <taxon>environmental samples</taxon>
    </lineage>
</organism>
<gene>
    <name evidence="2" type="ORF">KL86DES1_21109</name>
</gene>
<dbReference type="EMBL" id="FMJC01000002">
    <property type="protein sequence ID" value="SCM73183.1"/>
    <property type="molecule type" value="Genomic_DNA"/>
</dbReference>
<feature type="transmembrane region" description="Helical" evidence="1">
    <location>
        <begin position="6"/>
        <end position="27"/>
    </location>
</feature>
<name>A0A212L6I6_9BACT</name>
<keyword evidence="1" id="KW-0812">Transmembrane</keyword>
<proteinExistence type="predicted"/>
<accession>A0A212L6I6</accession>
<reference evidence="2" key="1">
    <citation type="submission" date="2016-08" db="EMBL/GenBank/DDBJ databases">
        <authorList>
            <person name="Seilhamer J.J."/>
        </authorList>
    </citation>
    <scope>NUCLEOTIDE SEQUENCE</scope>
    <source>
        <strain evidence="2">86-1</strain>
    </source>
</reference>